<feature type="domain" description="AAA+ ATPase" evidence="13">
    <location>
        <begin position="37"/>
        <end position="180"/>
    </location>
</feature>
<dbReference type="GO" id="GO:0006261">
    <property type="term" value="P:DNA-templated DNA replication"/>
    <property type="evidence" value="ECO:0007669"/>
    <property type="project" value="TreeGrafter"/>
</dbReference>
<evidence type="ECO:0000256" key="12">
    <source>
        <dbReference type="SAM" id="MobiDB-lite"/>
    </source>
</evidence>
<evidence type="ECO:0000256" key="2">
    <source>
        <dbReference type="ARBA" id="ARBA00012417"/>
    </source>
</evidence>
<feature type="region of interest" description="Disordered" evidence="12">
    <location>
        <begin position="381"/>
        <end position="445"/>
    </location>
</feature>
<dbReference type="SUPFAM" id="SSF48019">
    <property type="entry name" value="post-AAA+ oligomerization domain-like"/>
    <property type="match status" value="1"/>
</dbReference>
<evidence type="ECO:0000256" key="1">
    <source>
        <dbReference type="ARBA" id="ARBA00006360"/>
    </source>
</evidence>
<dbReference type="InterPro" id="IPR045085">
    <property type="entry name" value="HLD_clamp_pol_III_gamma_tau"/>
</dbReference>
<gene>
    <name evidence="14" type="ORF">METZ01_LOCUS45277</name>
</gene>
<evidence type="ECO:0000256" key="5">
    <source>
        <dbReference type="ARBA" id="ARBA00022705"/>
    </source>
</evidence>
<evidence type="ECO:0000259" key="13">
    <source>
        <dbReference type="SMART" id="SM00382"/>
    </source>
</evidence>
<evidence type="ECO:0000256" key="6">
    <source>
        <dbReference type="ARBA" id="ARBA00022723"/>
    </source>
</evidence>
<protein>
    <recommendedName>
        <fullName evidence="2">DNA-directed DNA polymerase</fullName>
        <ecNumber evidence="2">2.7.7.7</ecNumber>
    </recommendedName>
</protein>
<dbReference type="PANTHER" id="PTHR11669:SF0">
    <property type="entry name" value="PROTEIN STICHEL-LIKE 2"/>
    <property type="match status" value="1"/>
</dbReference>
<dbReference type="PRINTS" id="PR00300">
    <property type="entry name" value="CLPPROTEASEA"/>
</dbReference>
<keyword evidence="3" id="KW-0808">Transferase</keyword>
<dbReference type="SUPFAM" id="SSF52540">
    <property type="entry name" value="P-loop containing nucleoside triphosphate hydrolases"/>
    <property type="match status" value="1"/>
</dbReference>
<keyword evidence="8" id="KW-0862">Zinc</keyword>
<evidence type="ECO:0000256" key="10">
    <source>
        <dbReference type="ARBA" id="ARBA00022932"/>
    </source>
</evidence>
<dbReference type="NCBIfam" id="TIGR02397">
    <property type="entry name" value="dnaX_nterm"/>
    <property type="match status" value="1"/>
</dbReference>
<reference evidence="14" key="1">
    <citation type="submission" date="2018-05" db="EMBL/GenBank/DDBJ databases">
        <authorList>
            <person name="Lanie J.A."/>
            <person name="Ng W.-L."/>
            <person name="Kazmierczak K.M."/>
            <person name="Andrzejewski T.M."/>
            <person name="Davidsen T.M."/>
            <person name="Wayne K.J."/>
            <person name="Tettelin H."/>
            <person name="Glass J.I."/>
            <person name="Rusch D."/>
            <person name="Podicherti R."/>
            <person name="Tsui H.-C.T."/>
            <person name="Winkler M.E."/>
        </authorList>
    </citation>
    <scope>NUCLEOTIDE SEQUENCE</scope>
</reference>
<evidence type="ECO:0000256" key="4">
    <source>
        <dbReference type="ARBA" id="ARBA00022695"/>
    </source>
</evidence>
<sequence>MSYEVIARKWRPRCFEDVVGQPGVTQTLRNAIVSKRIAQAFVFAGPRGVGKTTTARILARALNCEKGPTPDPCGTCAVCEEIQAGRDIDVLELDAATHTGIDTVREVIIDGLAIMPVRDRYKIFVIDECHQLSKNSFNALLKSLEEPPPHVVFMMATTALDKIPDTILSRSQVFEFRTIGAKVISEQLRKIASTMKIQIDEAAIALLAREAEGSMRDAQSSFDQVIAFANEKITTDEVSAVLGLVARDLLFDVFTAVAEERASALFELAGSFVESGCNLTLVCRDLSRLCRDLLVLGIDSKRIDDPEIAPEHERDQLQALQAQFSREDLMRGFEVLARAEFEIRSAAQPRYHLEMALLRWVHLRKLVPLTELMKGLQAGRPASNLVNDVPHPSQSGPSLPAISKKKPSNRPATSSSKRVPTKSTAKHDEVAAPRDTAPVEGGGESTDIKDALLTAIKSAKKFFYGTVVAQAQQIEVSGDRVTFVFSPTHRTLQEQFEQQRSWLESKATEIMSRKIVVVAKQSEVDPDESASGAEGDSALQDTAAQGSETMDTSLKKEAMAEAAVQEMLDVLPAQIRDVKKSEV</sequence>
<evidence type="ECO:0000256" key="3">
    <source>
        <dbReference type="ARBA" id="ARBA00022679"/>
    </source>
</evidence>
<evidence type="ECO:0000256" key="11">
    <source>
        <dbReference type="ARBA" id="ARBA00049244"/>
    </source>
</evidence>
<organism evidence="14">
    <name type="scientific">marine metagenome</name>
    <dbReference type="NCBI Taxonomy" id="408172"/>
    <lineage>
        <taxon>unclassified sequences</taxon>
        <taxon>metagenomes</taxon>
        <taxon>ecological metagenomes</taxon>
    </lineage>
</organism>
<evidence type="ECO:0000256" key="9">
    <source>
        <dbReference type="ARBA" id="ARBA00022840"/>
    </source>
</evidence>
<dbReference type="Pfam" id="PF13177">
    <property type="entry name" value="DNA_pol3_delta2"/>
    <property type="match status" value="1"/>
</dbReference>
<feature type="compositionally biased region" description="Polar residues" evidence="12">
    <location>
        <begin position="539"/>
        <end position="552"/>
    </location>
</feature>
<dbReference type="Pfam" id="PF22608">
    <property type="entry name" value="DNAX_ATPase_lid"/>
    <property type="match status" value="1"/>
</dbReference>
<feature type="region of interest" description="Disordered" evidence="12">
    <location>
        <begin position="522"/>
        <end position="558"/>
    </location>
</feature>
<name>A0A381RU34_9ZZZZ</name>
<dbReference type="GO" id="GO:0003887">
    <property type="term" value="F:DNA-directed DNA polymerase activity"/>
    <property type="evidence" value="ECO:0007669"/>
    <property type="project" value="UniProtKB-KW"/>
</dbReference>
<dbReference type="InterPro" id="IPR001270">
    <property type="entry name" value="ClpA/B"/>
</dbReference>
<keyword evidence="7" id="KW-0547">Nucleotide-binding</keyword>
<keyword evidence="5" id="KW-0235">DNA replication</keyword>
<dbReference type="EC" id="2.7.7.7" evidence="2"/>
<dbReference type="EMBL" id="UINC01002057">
    <property type="protein sequence ID" value="SUZ92423.1"/>
    <property type="molecule type" value="Genomic_DNA"/>
</dbReference>
<dbReference type="InterPro" id="IPR050238">
    <property type="entry name" value="DNA_Rep/Repair_Clamp_Loader"/>
</dbReference>
<accession>A0A381RU34</accession>
<dbReference type="GO" id="GO:0009360">
    <property type="term" value="C:DNA polymerase III complex"/>
    <property type="evidence" value="ECO:0007669"/>
    <property type="project" value="InterPro"/>
</dbReference>
<keyword evidence="9" id="KW-0067">ATP-binding</keyword>
<dbReference type="InterPro" id="IPR027417">
    <property type="entry name" value="P-loop_NTPase"/>
</dbReference>
<keyword evidence="4" id="KW-0548">Nucleotidyltransferase</keyword>
<dbReference type="FunFam" id="1.10.8.60:FF:000013">
    <property type="entry name" value="DNA polymerase III subunit gamma/tau"/>
    <property type="match status" value="1"/>
</dbReference>
<dbReference type="InterPro" id="IPR022754">
    <property type="entry name" value="DNA_pol_III_gamma-3"/>
</dbReference>
<dbReference type="InterPro" id="IPR003593">
    <property type="entry name" value="AAA+_ATPase"/>
</dbReference>
<evidence type="ECO:0000256" key="8">
    <source>
        <dbReference type="ARBA" id="ARBA00022833"/>
    </source>
</evidence>
<feature type="compositionally biased region" description="Polar residues" evidence="12">
    <location>
        <begin position="410"/>
        <end position="423"/>
    </location>
</feature>
<comment type="similarity">
    <text evidence="1">Belongs to the DnaX/STICHEL family.</text>
</comment>
<evidence type="ECO:0000313" key="14">
    <source>
        <dbReference type="EMBL" id="SUZ92423.1"/>
    </source>
</evidence>
<dbReference type="NCBIfam" id="NF004046">
    <property type="entry name" value="PRK05563.1"/>
    <property type="match status" value="1"/>
</dbReference>
<dbReference type="InterPro" id="IPR008921">
    <property type="entry name" value="DNA_pol3_clamp-load_cplx_C"/>
</dbReference>
<keyword evidence="6" id="KW-0479">Metal-binding</keyword>
<comment type="catalytic activity">
    <reaction evidence="11">
        <text>DNA(n) + a 2'-deoxyribonucleoside 5'-triphosphate = DNA(n+1) + diphosphate</text>
        <dbReference type="Rhea" id="RHEA:22508"/>
        <dbReference type="Rhea" id="RHEA-COMP:17339"/>
        <dbReference type="Rhea" id="RHEA-COMP:17340"/>
        <dbReference type="ChEBI" id="CHEBI:33019"/>
        <dbReference type="ChEBI" id="CHEBI:61560"/>
        <dbReference type="ChEBI" id="CHEBI:173112"/>
        <dbReference type="EC" id="2.7.7.7"/>
    </reaction>
</comment>
<dbReference type="GO" id="GO:0046872">
    <property type="term" value="F:metal ion binding"/>
    <property type="evidence" value="ECO:0007669"/>
    <property type="project" value="UniProtKB-KW"/>
</dbReference>
<keyword evidence="10" id="KW-0239">DNA-directed DNA polymerase</keyword>
<dbReference type="AlphaFoldDB" id="A0A381RU34"/>
<dbReference type="Gene3D" id="1.20.272.10">
    <property type="match status" value="1"/>
</dbReference>
<dbReference type="Gene3D" id="3.40.50.300">
    <property type="entry name" value="P-loop containing nucleotide triphosphate hydrolases"/>
    <property type="match status" value="1"/>
</dbReference>
<dbReference type="CDD" id="cd00009">
    <property type="entry name" value="AAA"/>
    <property type="match status" value="1"/>
</dbReference>
<dbReference type="Gene3D" id="1.10.8.60">
    <property type="match status" value="1"/>
</dbReference>
<dbReference type="FunFam" id="3.40.50.300:FF:000014">
    <property type="entry name" value="DNA polymerase III subunit gamma/tau"/>
    <property type="match status" value="1"/>
</dbReference>
<dbReference type="Pfam" id="PF12169">
    <property type="entry name" value="DNA_pol3_gamma3"/>
    <property type="match status" value="1"/>
</dbReference>
<dbReference type="PANTHER" id="PTHR11669">
    <property type="entry name" value="REPLICATION FACTOR C / DNA POLYMERASE III GAMMA-TAU SUBUNIT"/>
    <property type="match status" value="1"/>
</dbReference>
<proteinExistence type="inferred from homology"/>
<dbReference type="SMART" id="SM00382">
    <property type="entry name" value="AAA"/>
    <property type="match status" value="1"/>
</dbReference>
<dbReference type="InterPro" id="IPR012763">
    <property type="entry name" value="DNA_pol_III_sug/sutau_N"/>
</dbReference>
<dbReference type="GO" id="GO:0003677">
    <property type="term" value="F:DNA binding"/>
    <property type="evidence" value="ECO:0007669"/>
    <property type="project" value="InterPro"/>
</dbReference>
<evidence type="ECO:0000256" key="7">
    <source>
        <dbReference type="ARBA" id="ARBA00022741"/>
    </source>
</evidence>
<dbReference type="CDD" id="cd18137">
    <property type="entry name" value="HLD_clamp_pol_III_gamma_tau"/>
    <property type="match status" value="1"/>
</dbReference>
<dbReference type="GO" id="GO:0005524">
    <property type="term" value="F:ATP binding"/>
    <property type="evidence" value="ECO:0007669"/>
    <property type="project" value="UniProtKB-KW"/>
</dbReference>